<dbReference type="PROSITE" id="PS50011">
    <property type="entry name" value="PROTEIN_KINASE_DOM"/>
    <property type="match status" value="1"/>
</dbReference>
<dbReference type="GO" id="GO:0004713">
    <property type="term" value="F:protein tyrosine kinase activity"/>
    <property type="evidence" value="ECO:0007669"/>
    <property type="project" value="InterPro"/>
</dbReference>
<sequence>MSVIVFGNTGLDGKEIAVKRLSRKSWQGLKEFKNEIILIVKLQHRSLVRLLGCGLEGEEKLLIYEYVPIKSLDGFTFGYYFSHFAHQFVWKYSISKDFGVYAWNIGYMVPEYAMEGLFSDKSDVFSFGIILLEIISGKKNSEFHRTECAQTLLSYAWRLWNEEKELELIDLLFTESCPADEVLKQIQIGLLCVQEDPEDRPTTSSVVALLKSGGSSRLPRPKQPAFLEGRVVQFGVLSASNPSINELTVSSVSPS</sequence>
<dbReference type="GO" id="GO:0005524">
    <property type="term" value="F:ATP binding"/>
    <property type="evidence" value="ECO:0007669"/>
    <property type="project" value="UniProtKB-KW"/>
</dbReference>
<keyword evidence="4 7" id="KW-0418">Kinase</keyword>
<dbReference type="GO" id="GO:0004674">
    <property type="term" value="F:protein serine/threonine kinase activity"/>
    <property type="evidence" value="ECO:0007669"/>
    <property type="project" value="UniProtKB-KW"/>
</dbReference>
<dbReference type="SMART" id="SM00219">
    <property type="entry name" value="TyrKc"/>
    <property type="match status" value="1"/>
</dbReference>
<keyword evidence="3" id="KW-0547">Nucleotide-binding</keyword>
<dbReference type="GO" id="GO:0005886">
    <property type="term" value="C:plasma membrane"/>
    <property type="evidence" value="ECO:0007669"/>
    <property type="project" value="TreeGrafter"/>
</dbReference>
<keyword evidence="5" id="KW-0067">ATP-binding</keyword>
<feature type="domain" description="Protein kinase" evidence="6">
    <location>
        <begin position="1"/>
        <end position="226"/>
    </location>
</feature>
<name>A0AAN8UV66_9MAGN</name>
<gene>
    <name evidence="7" type="ORF">RJ641_018113</name>
</gene>
<dbReference type="Proteomes" id="UP001370490">
    <property type="component" value="Unassembled WGS sequence"/>
</dbReference>
<evidence type="ECO:0000256" key="3">
    <source>
        <dbReference type="ARBA" id="ARBA00022741"/>
    </source>
</evidence>
<protein>
    <submittedName>
        <fullName evidence="7">Serine-threonine/tyrosine-protein kinase, catalytic domain</fullName>
    </submittedName>
</protein>
<dbReference type="PANTHER" id="PTHR27002:SF123">
    <property type="entry name" value="CYSTEINE-RICH RECEPTOR-LIKE PROTEIN KINASE 45"/>
    <property type="match status" value="1"/>
</dbReference>
<dbReference type="EMBL" id="JBAMMX010000023">
    <property type="protein sequence ID" value="KAK6917362.1"/>
    <property type="molecule type" value="Genomic_DNA"/>
</dbReference>
<evidence type="ECO:0000259" key="6">
    <source>
        <dbReference type="PROSITE" id="PS50011"/>
    </source>
</evidence>
<dbReference type="InterPro" id="IPR000719">
    <property type="entry name" value="Prot_kinase_dom"/>
</dbReference>
<reference evidence="7 8" key="1">
    <citation type="submission" date="2023-12" db="EMBL/GenBank/DDBJ databases">
        <title>A high-quality genome assembly for Dillenia turbinata (Dilleniales).</title>
        <authorList>
            <person name="Chanderbali A."/>
        </authorList>
    </citation>
    <scope>NUCLEOTIDE SEQUENCE [LARGE SCALE GENOMIC DNA]</scope>
    <source>
        <strain evidence="7">LSX21</strain>
        <tissue evidence="7">Leaf</tissue>
    </source>
</reference>
<evidence type="ECO:0000256" key="2">
    <source>
        <dbReference type="ARBA" id="ARBA00022679"/>
    </source>
</evidence>
<proteinExistence type="predicted"/>
<accession>A0AAN8UV66</accession>
<evidence type="ECO:0000256" key="5">
    <source>
        <dbReference type="ARBA" id="ARBA00022840"/>
    </source>
</evidence>
<keyword evidence="1" id="KW-0723">Serine/threonine-protein kinase</keyword>
<dbReference type="InterPro" id="IPR020635">
    <property type="entry name" value="Tyr_kinase_cat_dom"/>
</dbReference>
<organism evidence="7 8">
    <name type="scientific">Dillenia turbinata</name>
    <dbReference type="NCBI Taxonomy" id="194707"/>
    <lineage>
        <taxon>Eukaryota</taxon>
        <taxon>Viridiplantae</taxon>
        <taxon>Streptophyta</taxon>
        <taxon>Embryophyta</taxon>
        <taxon>Tracheophyta</taxon>
        <taxon>Spermatophyta</taxon>
        <taxon>Magnoliopsida</taxon>
        <taxon>eudicotyledons</taxon>
        <taxon>Gunneridae</taxon>
        <taxon>Pentapetalae</taxon>
        <taxon>Dilleniales</taxon>
        <taxon>Dilleniaceae</taxon>
        <taxon>Dillenia</taxon>
    </lineage>
</organism>
<evidence type="ECO:0000313" key="8">
    <source>
        <dbReference type="Proteomes" id="UP001370490"/>
    </source>
</evidence>
<dbReference type="AlphaFoldDB" id="A0AAN8UV66"/>
<dbReference type="InterPro" id="IPR011009">
    <property type="entry name" value="Kinase-like_dom_sf"/>
</dbReference>
<keyword evidence="8" id="KW-1185">Reference proteome</keyword>
<evidence type="ECO:0000256" key="4">
    <source>
        <dbReference type="ARBA" id="ARBA00022777"/>
    </source>
</evidence>
<dbReference type="Gene3D" id="1.10.510.10">
    <property type="entry name" value="Transferase(Phosphotransferase) domain 1"/>
    <property type="match status" value="1"/>
</dbReference>
<dbReference type="InterPro" id="IPR001245">
    <property type="entry name" value="Ser-Thr/Tyr_kinase_cat_dom"/>
</dbReference>
<dbReference type="SUPFAM" id="SSF56112">
    <property type="entry name" value="Protein kinase-like (PK-like)"/>
    <property type="match status" value="1"/>
</dbReference>
<dbReference type="Pfam" id="PF07714">
    <property type="entry name" value="PK_Tyr_Ser-Thr"/>
    <property type="match status" value="2"/>
</dbReference>
<evidence type="ECO:0000313" key="7">
    <source>
        <dbReference type="EMBL" id="KAK6917362.1"/>
    </source>
</evidence>
<comment type="caution">
    <text evidence="7">The sequence shown here is derived from an EMBL/GenBank/DDBJ whole genome shotgun (WGS) entry which is preliminary data.</text>
</comment>
<evidence type="ECO:0000256" key="1">
    <source>
        <dbReference type="ARBA" id="ARBA00022527"/>
    </source>
</evidence>
<dbReference type="Gene3D" id="3.30.200.20">
    <property type="entry name" value="Phosphorylase Kinase, domain 1"/>
    <property type="match status" value="1"/>
</dbReference>
<keyword evidence="2" id="KW-0808">Transferase</keyword>
<dbReference type="PANTHER" id="PTHR27002">
    <property type="entry name" value="RECEPTOR-LIKE SERINE/THREONINE-PROTEIN KINASE SD1-8"/>
    <property type="match status" value="1"/>
</dbReference>